<dbReference type="Gene3D" id="2.30.30.1040">
    <property type="match status" value="1"/>
</dbReference>
<dbReference type="EMBL" id="QUSZ01006578">
    <property type="protein sequence ID" value="RHY05266.1"/>
    <property type="molecule type" value="Genomic_DNA"/>
</dbReference>
<dbReference type="InterPro" id="IPR057452">
    <property type="entry name" value="BRWD/PHIP_N"/>
</dbReference>
<dbReference type="SUPFAM" id="SSF48403">
    <property type="entry name" value="Ankyrin repeat"/>
    <property type="match status" value="1"/>
</dbReference>
<feature type="region of interest" description="Disordered" evidence="9">
    <location>
        <begin position="868"/>
        <end position="945"/>
    </location>
</feature>
<dbReference type="InterPro" id="IPR019775">
    <property type="entry name" value="WD40_repeat_CS"/>
</dbReference>
<feature type="repeat" description="WD" evidence="8">
    <location>
        <begin position="651"/>
        <end position="693"/>
    </location>
</feature>
<dbReference type="InterPro" id="IPR015943">
    <property type="entry name" value="WD40/YVTN_repeat-like_dom_sf"/>
</dbReference>
<dbReference type="SMART" id="SM00297">
    <property type="entry name" value="BROMO"/>
    <property type="match status" value="2"/>
</dbReference>
<evidence type="ECO:0000313" key="13">
    <source>
        <dbReference type="Proteomes" id="UP000265427"/>
    </source>
</evidence>
<dbReference type="PROSITE" id="PS00678">
    <property type="entry name" value="WD_REPEATS_1"/>
    <property type="match status" value="2"/>
</dbReference>
<name>A0A397ADW6_APHAT</name>
<dbReference type="Gene3D" id="3.30.40.10">
    <property type="entry name" value="Zinc/RING finger domain, C3HC4 (zinc finger)"/>
    <property type="match status" value="1"/>
</dbReference>
<dbReference type="VEuPathDB" id="FungiDB:H257_16536"/>
<dbReference type="GO" id="GO:0008360">
    <property type="term" value="P:regulation of cell shape"/>
    <property type="evidence" value="ECO:0007669"/>
    <property type="project" value="TreeGrafter"/>
</dbReference>
<feature type="compositionally biased region" description="Acidic residues" evidence="9">
    <location>
        <begin position="1721"/>
        <end position="1730"/>
    </location>
</feature>
<dbReference type="Pfam" id="PF00400">
    <property type="entry name" value="WD40"/>
    <property type="match status" value="6"/>
</dbReference>
<keyword evidence="5" id="KW-0862">Zinc</keyword>
<keyword evidence="1 8" id="KW-0853">WD repeat</keyword>
<feature type="domain" description="Bromo" evidence="10">
    <location>
        <begin position="1413"/>
        <end position="1482"/>
    </location>
</feature>
<proteinExistence type="predicted"/>
<feature type="compositionally biased region" description="Acidic residues" evidence="9">
    <location>
        <begin position="1739"/>
        <end position="1750"/>
    </location>
</feature>
<dbReference type="InterPro" id="IPR001487">
    <property type="entry name" value="Bromodomain"/>
</dbReference>
<evidence type="ECO:0000256" key="7">
    <source>
        <dbReference type="PROSITE-ProRule" id="PRU00035"/>
    </source>
</evidence>
<feature type="repeat" description="WD" evidence="8">
    <location>
        <begin position="279"/>
        <end position="313"/>
    </location>
</feature>
<feature type="repeat" description="WD" evidence="8">
    <location>
        <begin position="434"/>
        <end position="468"/>
    </location>
</feature>
<evidence type="ECO:0000256" key="4">
    <source>
        <dbReference type="ARBA" id="ARBA00022771"/>
    </source>
</evidence>
<dbReference type="GO" id="GO:0006357">
    <property type="term" value="P:regulation of transcription by RNA polymerase II"/>
    <property type="evidence" value="ECO:0007669"/>
    <property type="project" value="TreeGrafter"/>
</dbReference>
<feature type="domain" description="PHD-type" evidence="11">
    <location>
        <begin position="1026"/>
        <end position="1139"/>
    </location>
</feature>
<dbReference type="GO" id="GO:0007010">
    <property type="term" value="P:cytoskeleton organization"/>
    <property type="evidence" value="ECO:0007669"/>
    <property type="project" value="TreeGrafter"/>
</dbReference>
<keyword evidence="2" id="KW-0479">Metal-binding</keyword>
<dbReference type="InterPro" id="IPR036770">
    <property type="entry name" value="Ankyrin_rpt-contain_sf"/>
</dbReference>
<evidence type="ECO:0000259" key="10">
    <source>
        <dbReference type="PROSITE" id="PS50014"/>
    </source>
</evidence>
<accession>A0A397ADW6</accession>
<dbReference type="PRINTS" id="PR00503">
    <property type="entry name" value="BROMODOMAIN"/>
</dbReference>
<dbReference type="Proteomes" id="UP000265427">
    <property type="component" value="Unassembled WGS sequence"/>
</dbReference>
<dbReference type="InterPro" id="IPR001680">
    <property type="entry name" value="WD40_rpt"/>
</dbReference>
<gene>
    <name evidence="12" type="ORF">DYB36_006271</name>
</gene>
<evidence type="ECO:0000256" key="1">
    <source>
        <dbReference type="ARBA" id="ARBA00022574"/>
    </source>
</evidence>
<dbReference type="PANTHER" id="PTHR16266:SF17">
    <property type="entry name" value="BRWD3"/>
    <property type="match status" value="1"/>
</dbReference>
<evidence type="ECO:0000256" key="5">
    <source>
        <dbReference type="ARBA" id="ARBA00022833"/>
    </source>
</evidence>
<dbReference type="InterPro" id="IPR002110">
    <property type="entry name" value="Ankyrin_rpt"/>
</dbReference>
<evidence type="ECO:0000256" key="2">
    <source>
        <dbReference type="ARBA" id="ARBA00022723"/>
    </source>
</evidence>
<dbReference type="Pfam" id="PF13771">
    <property type="entry name" value="zf-HC5HC2H"/>
    <property type="match status" value="1"/>
</dbReference>
<dbReference type="SUPFAM" id="SSF50978">
    <property type="entry name" value="WD40 repeat-like"/>
    <property type="match status" value="1"/>
</dbReference>
<dbReference type="InterPro" id="IPR036322">
    <property type="entry name" value="WD40_repeat_dom_sf"/>
</dbReference>
<keyword evidence="3" id="KW-0677">Repeat</keyword>
<dbReference type="SUPFAM" id="SSF47370">
    <property type="entry name" value="Bromodomain"/>
    <property type="match status" value="2"/>
</dbReference>
<feature type="region of interest" description="Disordered" evidence="9">
    <location>
        <begin position="958"/>
        <end position="985"/>
    </location>
</feature>
<protein>
    <submittedName>
        <fullName evidence="12">Uncharacterized protein</fullName>
    </submittedName>
</protein>
<feature type="domain" description="Bromo" evidence="10">
    <location>
        <begin position="1603"/>
        <end position="1671"/>
    </location>
</feature>
<feature type="region of interest" description="Disordered" evidence="9">
    <location>
        <begin position="1"/>
        <end position="20"/>
    </location>
</feature>
<dbReference type="InterPro" id="IPR013083">
    <property type="entry name" value="Znf_RING/FYVE/PHD"/>
</dbReference>
<feature type="region of interest" description="Disordered" evidence="9">
    <location>
        <begin position="1696"/>
        <end position="1750"/>
    </location>
</feature>
<dbReference type="InterPro" id="IPR036427">
    <property type="entry name" value="Bromodomain-like_sf"/>
</dbReference>
<evidence type="ECO:0000256" key="9">
    <source>
        <dbReference type="SAM" id="MobiDB-lite"/>
    </source>
</evidence>
<dbReference type="Pfam" id="PF25437">
    <property type="entry name" value="BRWD1_N"/>
    <property type="match status" value="1"/>
</dbReference>
<dbReference type="GO" id="GO:0005634">
    <property type="term" value="C:nucleus"/>
    <property type="evidence" value="ECO:0007669"/>
    <property type="project" value="TreeGrafter"/>
</dbReference>
<dbReference type="GO" id="GO:0008270">
    <property type="term" value="F:zinc ion binding"/>
    <property type="evidence" value="ECO:0007669"/>
    <property type="project" value="UniProtKB-KW"/>
</dbReference>
<organism evidence="12 13">
    <name type="scientific">Aphanomyces astaci</name>
    <name type="common">Crayfish plague agent</name>
    <dbReference type="NCBI Taxonomy" id="112090"/>
    <lineage>
        <taxon>Eukaryota</taxon>
        <taxon>Sar</taxon>
        <taxon>Stramenopiles</taxon>
        <taxon>Oomycota</taxon>
        <taxon>Saprolegniomycetes</taxon>
        <taxon>Saprolegniales</taxon>
        <taxon>Verrucalvaceae</taxon>
        <taxon>Aphanomyces</taxon>
    </lineage>
</organism>
<keyword evidence="6 7" id="KW-0103">Bromodomain</keyword>
<dbReference type="CDD" id="cd15571">
    <property type="entry name" value="ePHD"/>
    <property type="match status" value="1"/>
</dbReference>
<dbReference type="CDD" id="cd00200">
    <property type="entry name" value="WD40"/>
    <property type="match status" value="1"/>
</dbReference>
<dbReference type="PROSITE" id="PS50082">
    <property type="entry name" value="WD_REPEATS_2"/>
    <property type="match status" value="4"/>
</dbReference>
<sequence>MADTPKAGHQSMAMEQHAVDTTTLTLTRGAAESTSGHEDLSDVYFLVADFLRRATPCSRAASVLEEELHALGLLRTAVNWQGDERRATYADVHLRHRNLPPTQLVSLLRRSTAGKSDGLMRRQEVEASTSEERRSALDTLIHLWRNIRTNERKVHNITLLLEKINLRKRHMSEPDEVDLVAEHRGAKQLVDLKTQLDRDMHTSRSVWRRVEAWGLTHAVTTVTPTTNYFRHLRQRSVVGQSHHYPHPRSLHPLQSTPPKFVYSRYRKLKSLSGHLQIPVFCVTYDKTGKYIITGADDRLVKIWSALTGELLYTLHGHVGNITDMDVHPSNGLLVTSSDDKTARVWEIATGFSIAVLVGHTSDVNTSRFHPVQNVVVSASDDGTCCMFRLPAVVAGPSSGGSESKTETVQRLFKQQAYCRNIKPFVVLNHTNAARLNRSSKVVSLAFSPRGDFVATGSQDGMGRVWSIEEFIAESTSPDVPEATTVDEVDAVVNSIPHQVQVSTANFVVQQRVVAAPDVPGAANPHWANSVVVSNPIAVMNGHTQSITTLLFNRRGDAIATASMKDGTSRLWKWSKKFGKVSHTILHGPEMLLATRRTSSELSTDQLIWTSDDSKLVTLHSRKPEVTGKWCQALRVWDPVACKPIRTLSHETLGHANAVFAMDSHPTDARILLTAGYDGRIVIWDIQVGRILRSFQNWESPINTDGCAILDVSFSPSGDAFAATDRAGRLMLFGTGPGDAFQGTPTEQYFSNDYAPIDLDIHLNVVDRETQVQPQLLPRSVLMDMGRNVYPHQPLHLMQPLSPREYQANVDLRRKHTISTPYFNSIVDQDATEPFVDANFVDEQPAKPLVHHRATAPVHAYRLNGDAVKASELRRRRQQRPAEDPTDRDTSVLNDVLPSSEDDDEDFQVNEAAQVEDDDDDEDEDMDEDDDVGSEDELDGDVVLNGSGSTSFVSVLTFEETKDDPSEPSPLPSDENDAAPAGGATDDYRENDYLVVESSEGVTVSGNLRDKFDETKPYSQMFAQKSSIVCGFCGRGDQGGMFALPGALMGDFALVNGAQRVFVHDQCAISSPLSFFHDGSWYNVAKELRRGRLLKCFHCGQKGATIGCNTESCKVTIHLPCGMVQGYNVDHVQYFCKTHAAKSAASHNHHPSSISPESFIRRMGHQYDRLYCQQSVVSHELALIPQVGDTLVYCPQGHAVFLRSFPSKFQAAFRRLPRPFAVLQCHVVDIQFDFPRVELYPQQNRIVMQLVLEVTGLPDVYFQDEQHCDVLAFGSFVPVNRSFVQDEAETRPKWRFHLQHQPSECAEFLLLEQKYLSGFQLPRWAVGATVQMAYHTMDEHGMIQATQMDTGRILDLSPLDPAVMSPWECIVVQWENEDTPCRVSPWELESDQTHFAPPTIPERPALLQGLMSIRQLSVAAGFNEPVPTSTPDYHITIANPMDLSLICQRVESSYYRHVDALLADVKLMVRNCETYNVESSLIAQNARSVLTNTMTLLHQLFPSHAWLPDLTHDDEPVVEAGRVELPAAVATTATNHNIQPPARHRPLKRALETHHNASKRSTAERDQRLMQTMRLPVAQREAFQQAVAKGKLVECLIQVHTHAQAEDAYLIFAHPVTDDIAPGYSAIIPQPMDFATMKAKIPQYPSLSAYYDDYMLVVDNAMTYNQPGTLVFTEAKRMKTVLSKCFGRVLGGQKGKAKAKARKYDSDDDDSAESSDSSDALSDVEGEDDEVEKSASSSSESEEADEDDEDSFAAQGHLDIVKYLHTHRREDCSTMAMDAAASNGHLDVLVFLHIHRREGFTSKAIEGAKKYGHQDIAAYLQSISAARLEALVAPHAQVTAA</sequence>
<dbReference type="Gene3D" id="1.20.920.10">
    <property type="entry name" value="Bromodomain-like"/>
    <property type="match status" value="2"/>
</dbReference>
<feature type="compositionally biased region" description="Basic and acidic residues" evidence="9">
    <location>
        <begin position="879"/>
        <end position="889"/>
    </location>
</feature>
<dbReference type="SMART" id="SM00320">
    <property type="entry name" value="WD40"/>
    <property type="match status" value="7"/>
</dbReference>
<dbReference type="PROSITE" id="PS50014">
    <property type="entry name" value="BROMODOMAIN_2"/>
    <property type="match status" value="2"/>
</dbReference>
<dbReference type="InterPro" id="IPR052060">
    <property type="entry name" value="Bromo_WD_repeat"/>
</dbReference>
<dbReference type="Pfam" id="PF00439">
    <property type="entry name" value="Bromodomain"/>
    <property type="match status" value="2"/>
</dbReference>
<dbReference type="Gene3D" id="2.130.10.10">
    <property type="entry name" value="YVTN repeat-like/Quinoprotein amine dehydrogenase"/>
    <property type="match status" value="2"/>
</dbReference>
<dbReference type="PROSITE" id="PS50294">
    <property type="entry name" value="WD_REPEATS_REGION"/>
    <property type="match status" value="3"/>
</dbReference>
<evidence type="ECO:0000256" key="8">
    <source>
        <dbReference type="PROSITE-ProRule" id="PRU00221"/>
    </source>
</evidence>
<dbReference type="VEuPathDB" id="FungiDB:H257_13465"/>
<keyword evidence="4" id="KW-0863">Zinc-finger</keyword>
<dbReference type="InterPro" id="IPR034732">
    <property type="entry name" value="EPHD"/>
</dbReference>
<evidence type="ECO:0000313" key="12">
    <source>
        <dbReference type="EMBL" id="RHY05266.1"/>
    </source>
</evidence>
<evidence type="ECO:0000256" key="6">
    <source>
        <dbReference type="ARBA" id="ARBA00023117"/>
    </source>
</evidence>
<dbReference type="Gene3D" id="1.25.40.20">
    <property type="entry name" value="Ankyrin repeat-containing domain"/>
    <property type="match status" value="1"/>
</dbReference>
<dbReference type="PROSITE" id="PS51805">
    <property type="entry name" value="EPHD"/>
    <property type="match status" value="1"/>
</dbReference>
<reference evidence="12 13" key="1">
    <citation type="submission" date="2018-08" db="EMBL/GenBank/DDBJ databases">
        <title>Aphanomyces genome sequencing and annotation.</title>
        <authorList>
            <person name="Minardi D."/>
            <person name="Oidtmann B."/>
            <person name="Van Der Giezen M."/>
            <person name="Studholme D.J."/>
        </authorList>
    </citation>
    <scope>NUCLEOTIDE SEQUENCE [LARGE SCALE GENOMIC DNA]</scope>
    <source>
        <strain evidence="12 13">Kv</strain>
    </source>
</reference>
<feature type="compositionally biased region" description="Acidic residues" evidence="9">
    <location>
        <begin position="899"/>
        <end position="939"/>
    </location>
</feature>
<feature type="repeat" description="WD" evidence="8">
    <location>
        <begin position="314"/>
        <end position="355"/>
    </location>
</feature>
<evidence type="ECO:0000256" key="3">
    <source>
        <dbReference type="ARBA" id="ARBA00022737"/>
    </source>
</evidence>
<comment type="caution">
    <text evidence="12">The sequence shown here is derived from an EMBL/GenBank/DDBJ whole genome shotgun (WGS) entry which is preliminary data.</text>
</comment>
<evidence type="ECO:0000259" key="11">
    <source>
        <dbReference type="PROSITE" id="PS51805"/>
    </source>
</evidence>
<dbReference type="Pfam" id="PF13637">
    <property type="entry name" value="Ank_4"/>
    <property type="match status" value="1"/>
</dbReference>
<dbReference type="PANTHER" id="PTHR16266">
    <property type="entry name" value="WD REPEAT DOMAIN 9"/>
    <property type="match status" value="1"/>
</dbReference>